<evidence type="ECO:0000313" key="3">
    <source>
        <dbReference type="Proteomes" id="UP000620124"/>
    </source>
</evidence>
<dbReference type="Gene3D" id="3.90.1140.10">
    <property type="entry name" value="Cyclic phosphodiesterase"/>
    <property type="match status" value="1"/>
</dbReference>
<organism evidence="2 3">
    <name type="scientific">Mycena venus</name>
    <dbReference type="NCBI Taxonomy" id="2733690"/>
    <lineage>
        <taxon>Eukaryota</taxon>
        <taxon>Fungi</taxon>
        <taxon>Dikarya</taxon>
        <taxon>Basidiomycota</taxon>
        <taxon>Agaricomycotina</taxon>
        <taxon>Agaricomycetes</taxon>
        <taxon>Agaricomycetidae</taxon>
        <taxon>Agaricales</taxon>
        <taxon>Marasmiineae</taxon>
        <taxon>Mycenaceae</taxon>
        <taxon>Mycena</taxon>
    </lineage>
</organism>
<dbReference type="Proteomes" id="UP000620124">
    <property type="component" value="Unassembled WGS sequence"/>
</dbReference>
<dbReference type="Pfam" id="PF07823">
    <property type="entry name" value="CPDase"/>
    <property type="match status" value="1"/>
</dbReference>
<accession>A0A8H7CPE1</accession>
<comment type="caution">
    <text evidence="2">The sequence shown here is derived from an EMBL/GenBank/DDBJ whole genome shotgun (WGS) entry which is preliminary data.</text>
</comment>
<dbReference type="PANTHER" id="PTHR28141">
    <property type="entry name" value="2',3'-CYCLIC-NUCLEOTIDE 3'-PHOSPHODIESTERASE"/>
    <property type="match status" value="1"/>
</dbReference>
<dbReference type="SUPFAM" id="SSF55144">
    <property type="entry name" value="LigT-like"/>
    <property type="match status" value="1"/>
</dbReference>
<proteinExistence type="predicted"/>
<feature type="region of interest" description="Disordered" evidence="1">
    <location>
        <begin position="392"/>
        <end position="448"/>
    </location>
</feature>
<dbReference type="OrthoDB" id="514292at2759"/>
<dbReference type="InterPro" id="IPR012386">
    <property type="entry name" value="Cyclic-nucl_3Pdiesterase"/>
</dbReference>
<dbReference type="EMBL" id="JACAZI010000016">
    <property type="protein sequence ID" value="KAF7343377.1"/>
    <property type="molecule type" value="Genomic_DNA"/>
</dbReference>
<feature type="compositionally biased region" description="Pro residues" evidence="1">
    <location>
        <begin position="418"/>
        <end position="427"/>
    </location>
</feature>
<dbReference type="InterPro" id="IPR009097">
    <property type="entry name" value="Cyclic_Pdiesterase"/>
</dbReference>
<keyword evidence="3" id="KW-1185">Reference proteome</keyword>
<evidence type="ECO:0008006" key="4">
    <source>
        <dbReference type="Google" id="ProtNLM"/>
    </source>
</evidence>
<gene>
    <name evidence="2" type="ORF">MVEN_01770000</name>
</gene>
<feature type="region of interest" description="Disordered" evidence="1">
    <location>
        <begin position="326"/>
        <end position="380"/>
    </location>
</feature>
<name>A0A8H7CPE1_9AGAR</name>
<dbReference type="PANTHER" id="PTHR28141:SF1">
    <property type="entry name" value="2',3'-CYCLIC-NUCLEOTIDE 3'-PHOSPHODIESTERASE"/>
    <property type="match status" value="1"/>
</dbReference>
<reference evidence="2" key="1">
    <citation type="submission" date="2020-05" db="EMBL/GenBank/DDBJ databases">
        <title>Mycena genomes resolve the evolution of fungal bioluminescence.</title>
        <authorList>
            <person name="Tsai I.J."/>
        </authorList>
    </citation>
    <scope>NUCLEOTIDE SEQUENCE</scope>
    <source>
        <strain evidence="2">CCC161011</strain>
    </source>
</reference>
<sequence length="448" mass="50434">MGYSLWLMPSDAQRSALAWLMEYRPSSYLKNPRSYSSKSFPHFEPHITLANLSLPFPPSLDMLLPPRLERVVARFKSLHVGNKYLSSLSVTVKKTPDLMTLHDTIDAHLKLNNIENRGGRFPHMSLFYLDEAVPGDRQRLPERLQRRGLVTSTREGILLNCFLDDAAFVPVSLPSFNGEEIWLVDCNGPVAEWKMLDKRRLPYFDARPAVRVPPPLYAPPVVPPIGQNNPHRDSRAPFPSTDLIVSERQQFAPPPRQVVHGPLSMHRDGNNKLHRDDHAQFISTEPVQGRQRRYSLPAVLPILRTGKSKAHKDGHTHIPLAVPRVPERRRRLSQPDPRQLVNTPLTVHWAREKPRRHGRTTPLPSAAPEKIPHTAPPANFYPSAVPVNPAAAAGMASRHTPHPGSKNSFYITTAARPSQPPSQPPSQAPARRSRVDSSSRFGTWWRGS</sequence>
<evidence type="ECO:0000256" key="1">
    <source>
        <dbReference type="SAM" id="MobiDB-lite"/>
    </source>
</evidence>
<dbReference type="GO" id="GO:0004113">
    <property type="term" value="F:2',3'-cyclic-nucleotide 3'-phosphodiesterase activity"/>
    <property type="evidence" value="ECO:0007669"/>
    <property type="project" value="TreeGrafter"/>
</dbReference>
<dbReference type="AlphaFoldDB" id="A0A8H7CPE1"/>
<protein>
    <recommendedName>
        <fullName evidence="4">2',3'-cyclic-nucleotide 3'-phosphodiesterase</fullName>
    </recommendedName>
</protein>
<dbReference type="GO" id="GO:0009187">
    <property type="term" value="P:cyclic nucleotide metabolic process"/>
    <property type="evidence" value="ECO:0007669"/>
    <property type="project" value="TreeGrafter"/>
</dbReference>
<evidence type="ECO:0000313" key="2">
    <source>
        <dbReference type="EMBL" id="KAF7343377.1"/>
    </source>
</evidence>